<feature type="transmembrane region" description="Helical" evidence="6">
    <location>
        <begin position="433"/>
        <end position="452"/>
    </location>
</feature>
<evidence type="ECO:0000256" key="5">
    <source>
        <dbReference type="ARBA" id="ARBA00023136"/>
    </source>
</evidence>
<evidence type="ECO:0000256" key="3">
    <source>
        <dbReference type="ARBA" id="ARBA00022692"/>
    </source>
</evidence>
<accession>A0A1X7J425</accession>
<dbReference type="GO" id="GO:0022857">
    <property type="term" value="F:transmembrane transporter activity"/>
    <property type="evidence" value="ECO:0007669"/>
    <property type="project" value="TreeGrafter"/>
</dbReference>
<dbReference type="RefSeq" id="WP_085472261.1">
    <property type="nucleotide sequence ID" value="NZ_FXAU01000002.1"/>
</dbReference>
<dbReference type="Pfam" id="PF12704">
    <property type="entry name" value="MacB_PCD"/>
    <property type="match status" value="1"/>
</dbReference>
<dbReference type="PROSITE" id="PS51257">
    <property type="entry name" value="PROKAR_LIPOPROTEIN"/>
    <property type="match status" value="1"/>
</dbReference>
<evidence type="ECO:0000256" key="2">
    <source>
        <dbReference type="ARBA" id="ARBA00022475"/>
    </source>
</evidence>
<dbReference type="InterPro" id="IPR025857">
    <property type="entry name" value="MacB_PCD"/>
</dbReference>
<evidence type="ECO:0000256" key="1">
    <source>
        <dbReference type="ARBA" id="ARBA00004651"/>
    </source>
</evidence>
<dbReference type="Pfam" id="PF02687">
    <property type="entry name" value="FtsX"/>
    <property type="match status" value="2"/>
</dbReference>
<evidence type="ECO:0000259" key="8">
    <source>
        <dbReference type="Pfam" id="PF12704"/>
    </source>
</evidence>
<protein>
    <submittedName>
        <fullName evidence="9">ABC-type antimicrobial peptide transport system, permease component</fullName>
    </submittedName>
</protein>
<keyword evidence="2" id="KW-1003">Cell membrane</keyword>
<feature type="domain" description="ABC3 transporter permease C-terminal" evidence="7">
    <location>
        <begin position="295"/>
        <end position="407"/>
    </location>
</feature>
<evidence type="ECO:0000313" key="9">
    <source>
        <dbReference type="EMBL" id="SMG22263.1"/>
    </source>
</evidence>
<dbReference type="PANTHER" id="PTHR30572:SF18">
    <property type="entry name" value="ABC-TYPE MACROLIDE FAMILY EXPORT SYSTEM PERMEASE COMPONENT 2"/>
    <property type="match status" value="1"/>
</dbReference>
<sequence>MINKYKLTFRYLWRNKLFTFLNILGLSIGISACWMIFRIVHYEFSFEKAIPDVEDIHQIVSLDDIEKLNEGFAGIPLGLPPLLTEQALPDALLVPIYTQYFERILVPQGQSEENLTFEDPQNMVGTRTSYFDMLPYEWLEGNAKTALSAPNNVILTESRAKQYFPKLSTQEVIGKTFMGDTTQYVVSGIVKDLSFPSSFQGQIFFSIPEKEWTDHNWMGMNSNHLFFVKTKNPNALKHLLQVAQKEYDKIGAPEHAKYGPTVKFAPFPLLEKHFQLQYDTEGTSTEKKVVFGLIAIGAFLLTLACINYINLSTAQVPQRAKEIGIRKTLGANPSSITMSFLVETFCITLLALFLSWPIVTIFKHIYPEFVSSNIDQYTNPWLLSLFLFGLILFITLVSAIYPAFLINRVRSIDTLKGKVDHKIKGTQLSLRKALIVFQFIIAQFFIVCALIMGKQLDFTVHTDLGFSHHAVVNITMPTKSYQHGDVNPFLYKQALQKHPEIAGVALGHEPLNSSYWGNVYYLKVDTGRVQLNTPRKYIDQDYIDLYEIELLAGKNIQFSDTMREILINESALKALGLKNPNDAIGQHLTTLENVSFPIVGVYKDFNQRSLRSKMGPLLLGSSNKRSLLQMFNIKLPEERKKWSGAIAIMEQEWKKIYPNAPFEYKFNEERIKKIYENDLRTAKLIDLATIVTILVSCLGLFGLSTLTAFQRTKEIGIRKVLGASVGGIVSMLSKEFVKLVFISILLASPLAWWVMHKWLEDFAYRIDIPWWIFLVAGLCATVIALFTVSYQAVKAAIVNPVDSLRDE</sequence>
<dbReference type="PANTHER" id="PTHR30572">
    <property type="entry name" value="MEMBRANE COMPONENT OF TRANSPORTER-RELATED"/>
    <property type="match status" value="1"/>
</dbReference>
<feature type="transmembrane region" description="Helical" evidence="6">
    <location>
        <begin position="768"/>
        <end position="788"/>
    </location>
</feature>
<comment type="subcellular location">
    <subcellularLocation>
        <location evidence="1">Cell membrane</location>
        <topology evidence="1">Multi-pass membrane protein</topology>
    </subcellularLocation>
</comment>
<name>A0A1X7J425_9SPHI</name>
<dbReference type="GO" id="GO:0005886">
    <property type="term" value="C:plasma membrane"/>
    <property type="evidence" value="ECO:0007669"/>
    <property type="project" value="UniProtKB-SubCell"/>
</dbReference>
<evidence type="ECO:0000259" key="7">
    <source>
        <dbReference type="Pfam" id="PF02687"/>
    </source>
</evidence>
<dbReference type="AlphaFoldDB" id="A0A1X7J425"/>
<feature type="transmembrane region" description="Helical" evidence="6">
    <location>
        <begin position="20"/>
        <end position="40"/>
    </location>
</feature>
<evidence type="ECO:0000256" key="6">
    <source>
        <dbReference type="SAM" id="Phobius"/>
    </source>
</evidence>
<feature type="transmembrane region" description="Helical" evidence="6">
    <location>
        <begin position="340"/>
        <end position="362"/>
    </location>
</feature>
<feature type="transmembrane region" description="Helical" evidence="6">
    <location>
        <begin position="687"/>
        <end position="709"/>
    </location>
</feature>
<keyword evidence="3 6" id="KW-0812">Transmembrane</keyword>
<feature type="transmembrane region" description="Helical" evidence="6">
    <location>
        <begin position="382"/>
        <end position="406"/>
    </location>
</feature>
<proteinExistence type="predicted"/>
<dbReference type="Proteomes" id="UP000192980">
    <property type="component" value="Unassembled WGS sequence"/>
</dbReference>
<dbReference type="InterPro" id="IPR003838">
    <property type="entry name" value="ABC3_permease_C"/>
</dbReference>
<feature type="transmembrane region" description="Helical" evidence="6">
    <location>
        <begin position="736"/>
        <end position="756"/>
    </location>
</feature>
<reference evidence="9 10" key="1">
    <citation type="submission" date="2017-04" db="EMBL/GenBank/DDBJ databases">
        <authorList>
            <person name="Afonso C.L."/>
            <person name="Miller P.J."/>
            <person name="Scott M.A."/>
            <person name="Spackman E."/>
            <person name="Goraichik I."/>
            <person name="Dimitrov K.M."/>
            <person name="Suarez D.L."/>
            <person name="Swayne D.E."/>
        </authorList>
    </citation>
    <scope>NUCLEOTIDE SEQUENCE [LARGE SCALE GENOMIC DNA]</scope>
    <source>
        <strain evidence="9 10">DSM 22418</strain>
    </source>
</reference>
<organism evidence="9 10">
    <name type="scientific">Sphingobacterium psychroaquaticum</name>
    <dbReference type="NCBI Taxonomy" id="561061"/>
    <lineage>
        <taxon>Bacteria</taxon>
        <taxon>Pseudomonadati</taxon>
        <taxon>Bacteroidota</taxon>
        <taxon>Sphingobacteriia</taxon>
        <taxon>Sphingobacteriales</taxon>
        <taxon>Sphingobacteriaceae</taxon>
        <taxon>Sphingobacterium</taxon>
    </lineage>
</organism>
<feature type="domain" description="ABC3 transporter permease C-terminal" evidence="7">
    <location>
        <begin position="688"/>
        <end position="799"/>
    </location>
</feature>
<keyword evidence="5 6" id="KW-0472">Membrane</keyword>
<keyword evidence="10" id="KW-1185">Reference proteome</keyword>
<gene>
    <name evidence="9" type="ORF">SAMN05660862_1413</name>
</gene>
<dbReference type="InterPro" id="IPR050250">
    <property type="entry name" value="Macrolide_Exporter_MacB"/>
</dbReference>
<feature type="domain" description="MacB-like periplasmic core" evidence="8">
    <location>
        <begin position="19"/>
        <end position="235"/>
    </location>
</feature>
<keyword evidence="4 6" id="KW-1133">Transmembrane helix</keyword>
<feature type="transmembrane region" description="Helical" evidence="6">
    <location>
        <begin position="289"/>
        <end position="311"/>
    </location>
</feature>
<dbReference type="STRING" id="561061.SAMN05660862_1413"/>
<dbReference type="OrthoDB" id="1451596at2"/>
<evidence type="ECO:0000313" key="10">
    <source>
        <dbReference type="Proteomes" id="UP000192980"/>
    </source>
</evidence>
<dbReference type="EMBL" id="FXAU01000002">
    <property type="protein sequence ID" value="SMG22263.1"/>
    <property type="molecule type" value="Genomic_DNA"/>
</dbReference>
<evidence type="ECO:0000256" key="4">
    <source>
        <dbReference type="ARBA" id="ARBA00022989"/>
    </source>
</evidence>